<proteinExistence type="predicted"/>
<dbReference type="PROSITE" id="PS50043">
    <property type="entry name" value="HTH_LUXR_2"/>
    <property type="match status" value="1"/>
</dbReference>
<accession>A0A7W7C995</accession>
<dbReference type="GO" id="GO:0005524">
    <property type="term" value="F:ATP binding"/>
    <property type="evidence" value="ECO:0007669"/>
    <property type="project" value="UniProtKB-KW"/>
</dbReference>
<dbReference type="Gene3D" id="1.10.10.10">
    <property type="entry name" value="Winged helix-like DNA-binding domain superfamily/Winged helix DNA-binding domain"/>
    <property type="match status" value="1"/>
</dbReference>
<dbReference type="InterPro" id="IPR027417">
    <property type="entry name" value="P-loop_NTPase"/>
</dbReference>
<evidence type="ECO:0000313" key="5">
    <source>
        <dbReference type="Proteomes" id="UP000533598"/>
    </source>
</evidence>
<dbReference type="Pfam" id="PF00196">
    <property type="entry name" value="GerE"/>
    <property type="match status" value="1"/>
</dbReference>
<dbReference type="CDD" id="cd06170">
    <property type="entry name" value="LuxR_C_like"/>
    <property type="match status" value="1"/>
</dbReference>
<dbReference type="PRINTS" id="PR00038">
    <property type="entry name" value="HTHLUXR"/>
</dbReference>
<dbReference type="GO" id="GO:0005737">
    <property type="term" value="C:cytoplasm"/>
    <property type="evidence" value="ECO:0007669"/>
    <property type="project" value="TreeGrafter"/>
</dbReference>
<dbReference type="Gene3D" id="1.25.40.10">
    <property type="entry name" value="Tetratricopeptide repeat domain"/>
    <property type="match status" value="1"/>
</dbReference>
<dbReference type="AlphaFoldDB" id="A0A7W7C995"/>
<dbReference type="PROSITE" id="PS00622">
    <property type="entry name" value="HTH_LUXR_1"/>
    <property type="match status" value="1"/>
</dbReference>
<evidence type="ECO:0000259" key="3">
    <source>
        <dbReference type="PROSITE" id="PS50043"/>
    </source>
</evidence>
<dbReference type="Proteomes" id="UP000533598">
    <property type="component" value="Unassembled WGS sequence"/>
</dbReference>
<dbReference type="SUPFAM" id="SSF46894">
    <property type="entry name" value="C-terminal effector domain of the bipartite response regulators"/>
    <property type="match status" value="1"/>
</dbReference>
<dbReference type="PANTHER" id="PTHR16305">
    <property type="entry name" value="TESTICULAR SOLUBLE ADENYLYL CYCLASE"/>
    <property type="match status" value="1"/>
</dbReference>
<sequence length="980" mass="104466">MSGRRDQQITPTADPTLRPLVGRQPLLKVLGNTLKRSTRKTFFLVELVGEPGVGKSRLVTEVANQARELGMATLAGRAAEFEQDAPFAAVVDALDDHLESQIGLLTRRLPLPEARLLSSVFPGLTIDLPQVPIPAGAGGARYRLHRAVRTLLEVLAESSGLTLLLDDVHWADEATIELLDYLVRHPPRGQVVIAVAYRPAQVSARLRTALSQVPAGQGTRVTVSPLSQKETEEFLGPGMSQAKRRRLYESSGGNPFYLEALSRAENGNGNPLAQITGDLAEDALRDVPDAVRSALQVELGQLSSKALLIAHAAAVVGDEFEPAAAAAAAELSDGEALTVLDELVGRDVVRIAPTPGRFRFRHPLVRHTAYTSASAGWRMATHGRVAAYLQKLNAPAPQLARHVVRSAGFGDVDAVGVLTQAARSVAPRAPMTASYWLTQALRLLPDIPANTGDRIQLLIELAAAQGVTSQFTEASGTALDVLERLPAQAYQQRAMVAGNIYARVTRLLGRAVEARALLQRELRAVPAEAIQHAGPLHLRLAVEAIWSAEYAESTRLLDQVPTELVPQPIAYAVAALRPMPAIAGGDGARGLALLDEADRVLVTATATDLAPWLDAFTWLCFSDLLTGRYRNALPRFERVVEIARNTGQNYILPPLLVGQAQAAAVLGDMDEAFTLTEEAIDMARVGGSQQSMAMALGSRSLLLTWSGEHTEALRVAAEATEAGGLVPEWWGLRARVAQAIAVAHSGDLDGAAADEVCDLLESVQRDQPMLLFCCEAMAHLLAGAGRWAEAAAWADRAERIADPALEINRALAGTVRAHALTGTDPAAAAELALRCAAVLEQAGLKLDAARARLRAGLAFTAAKDRVRALPELATAADAFAACRAKSLRAEALRATRRLGVRVAVPGGPKQSGPFGLSPRELEIARLVLDGHTNQQIAEKLFIGIRTVETHVSHVFTKLGVTSRASVGRVLGPALDAHDKG</sequence>
<name>A0A7W7C995_9PSEU</name>
<dbReference type="InterPro" id="IPR016032">
    <property type="entry name" value="Sig_transdc_resp-reg_C-effctor"/>
</dbReference>
<dbReference type="SUPFAM" id="SSF48452">
    <property type="entry name" value="TPR-like"/>
    <property type="match status" value="1"/>
</dbReference>
<keyword evidence="5" id="KW-1185">Reference proteome</keyword>
<dbReference type="RefSeq" id="WP_185002660.1">
    <property type="nucleotide sequence ID" value="NZ_BAAAUI010000012.1"/>
</dbReference>
<dbReference type="GO" id="GO:0006355">
    <property type="term" value="P:regulation of DNA-templated transcription"/>
    <property type="evidence" value="ECO:0007669"/>
    <property type="project" value="InterPro"/>
</dbReference>
<evidence type="ECO:0000256" key="2">
    <source>
        <dbReference type="ARBA" id="ARBA00022840"/>
    </source>
</evidence>
<dbReference type="GO" id="GO:0004016">
    <property type="term" value="F:adenylate cyclase activity"/>
    <property type="evidence" value="ECO:0007669"/>
    <property type="project" value="TreeGrafter"/>
</dbReference>
<gene>
    <name evidence="4" type="ORF">HNR67_002989</name>
</gene>
<keyword evidence="4" id="KW-0238">DNA-binding</keyword>
<reference evidence="4 5" key="1">
    <citation type="submission" date="2020-08" db="EMBL/GenBank/DDBJ databases">
        <title>Sequencing the genomes of 1000 actinobacteria strains.</title>
        <authorList>
            <person name="Klenk H.-P."/>
        </authorList>
    </citation>
    <scope>NUCLEOTIDE SEQUENCE [LARGE SCALE GENOMIC DNA]</scope>
    <source>
        <strain evidence="4 5">DSM 44230</strain>
    </source>
</reference>
<dbReference type="SUPFAM" id="SSF52540">
    <property type="entry name" value="P-loop containing nucleoside triphosphate hydrolases"/>
    <property type="match status" value="1"/>
</dbReference>
<organism evidence="4 5">
    <name type="scientific">Crossiella cryophila</name>
    <dbReference type="NCBI Taxonomy" id="43355"/>
    <lineage>
        <taxon>Bacteria</taxon>
        <taxon>Bacillati</taxon>
        <taxon>Actinomycetota</taxon>
        <taxon>Actinomycetes</taxon>
        <taxon>Pseudonocardiales</taxon>
        <taxon>Pseudonocardiaceae</taxon>
        <taxon>Crossiella</taxon>
    </lineage>
</organism>
<dbReference type="InterPro" id="IPR000792">
    <property type="entry name" value="Tscrpt_reg_LuxR_C"/>
</dbReference>
<dbReference type="SMART" id="SM00421">
    <property type="entry name" value="HTH_LUXR"/>
    <property type="match status" value="1"/>
</dbReference>
<dbReference type="GO" id="GO:0003677">
    <property type="term" value="F:DNA binding"/>
    <property type="evidence" value="ECO:0007669"/>
    <property type="project" value="UniProtKB-KW"/>
</dbReference>
<dbReference type="Pfam" id="PF13191">
    <property type="entry name" value="AAA_16"/>
    <property type="match status" value="1"/>
</dbReference>
<feature type="domain" description="HTH luxR-type" evidence="3">
    <location>
        <begin position="909"/>
        <end position="974"/>
    </location>
</feature>
<comment type="caution">
    <text evidence="4">The sequence shown here is derived from an EMBL/GenBank/DDBJ whole genome shotgun (WGS) entry which is preliminary data.</text>
</comment>
<keyword evidence="1" id="KW-0547">Nucleotide-binding</keyword>
<dbReference type="InterPro" id="IPR011990">
    <property type="entry name" value="TPR-like_helical_dom_sf"/>
</dbReference>
<dbReference type="PANTHER" id="PTHR16305:SF35">
    <property type="entry name" value="TRANSCRIPTIONAL ACTIVATOR DOMAIN"/>
    <property type="match status" value="1"/>
</dbReference>
<evidence type="ECO:0000313" key="4">
    <source>
        <dbReference type="EMBL" id="MBB4676871.1"/>
    </source>
</evidence>
<protein>
    <submittedName>
        <fullName evidence="4">DNA-binding CsgD family transcriptional regulator</fullName>
    </submittedName>
</protein>
<dbReference type="Gene3D" id="3.40.50.300">
    <property type="entry name" value="P-loop containing nucleotide triphosphate hydrolases"/>
    <property type="match status" value="1"/>
</dbReference>
<dbReference type="InterPro" id="IPR041664">
    <property type="entry name" value="AAA_16"/>
</dbReference>
<keyword evidence="2" id="KW-0067">ATP-binding</keyword>
<evidence type="ECO:0000256" key="1">
    <source>
        <dbReference type="ARBA" id="ARBA00022741"/>
    </source>
</evidence>
<dbReference type="EMBL" id="JACHMH010000001">
    <property type="protein sequence ID" value="MBB4676871.1"/>
    <property type="molecule type" value="Genomic_DNA"/>
</dbReference>
<dbReference type="InterPro" id="IPR036388">
    <property type="entry name" value="WH-like_DNA-bd_sf"/>
</dbReference>